<proteinExistence type="predicted"/>
<dbReference type="EMBL" id="ML178826">
    <property type="protein sequence ID" value="TFL01006.1"/>
    <property type="molecule type" value="Genomic_DNA"/>
</dbReference>
<protein>
    <submittedName>
        <fullName evidence="2">Uncharacterized protein</fullName>
    </submittedName>
</protein>
<evidence type="ECO:0000256" key="1">
    <source>
        <dbReference type="SAM" id="MobiDB-lite"/>
    </source>
</evidence>
<accession>A0A5C3QG76</accession>
<keyword evidence="3" id="KW-1185">Reference proteome</keyword>
<dbReference type="AlphaFoldDB" id="A0A5C3QG76"/>
<evidence type="ECO:0000313" key="3">
    <source>
        <dbReference type="Proteomes" id="UP000305067"/>
    </source>
</evidence>
<gene>
    <name evidence="2" type="ORF">BDV98DRAFT_568284</name>
</gene>
<reference evidence="2 3" key="1">
    <citation type="journal article" date="2019" name="Nat. Ecol. Evol.">
        <title>Megaphylogeny resolves global patterns of mushroom evolution.</title>
        <authorList>
            <person name="Varga T."/>
            <person name="Krizsan K."/>
            <person name="Foldi C."/>
            <person name="Dima B."/>
            <person name="Sanchez-Garcia M."/>
            <person name="Sanchez-Ramirez S."/>
            <person name="Szollosi G.J."/>
            <person name="Szarkandi J.G."/>
            <person name="Papp V."/>
            <person name="Albert L."/>
            <person name="Andreopoulos W."/>
            <person name="Angelini C."/>
            <person name="Antonin V."/>
            <person name="Barry K.W."/>
            <person name="Bougher N.L."/>
            <person name="Buchanan P."/>
            <person name="Buyck B."/>
            <person name="Bense V."/>
            <person name="Catcheside P."/>
            <person name="Chovatia M."/>
            <person name="Cooper J."/>
            <person name="Damon W."/>
            <person name="Desjardin D."/>
            <person name="Finy P."/>
            <person name="Geml J."/>
            <person name="Haridas S."/>
            <person name="Hughes K."/>
            <person name="Justo A."/>
            <person name="Karasinski D."/>
            <person name="Kautmanova I."/>
            <person name="Kiss B."/>
            <person name="Kocsube S."/>
            <person name="Kotiranta H."/>
            <person name="LaButti K.M."/>
            <person name="Lechner B.E."/>
            <person name="Liimatainen K."/>
            <person name="Lipzen A."/>
            <person name="Lukacs Z."/>
            <person name="Mihaltcheva S."/>
            <person name="Morgado L.N."/>
            <person name="Niskanen T."/>
            <person name="Noordeloos M.E."/>
            <person name="Ohm R.A."/>
            <person name="Ortiz-Santana B."/>
            <person name="Ovrebo C."/>
            <person name="Racz N."/>
            <person name="Riley R."/>
            <person name="Savchenko A."/>
            <person name="Shiryaev A."/>
            <person name="Soop K."/>
            <person name="Spirin V."/>
            <person name="Szebenyi C."/>
            <person name="Tomsovsky M."/>
            <person name="Tulloss R.E."/>
            <person name="Uehling J."/>
            <person name="Grigoriev I.V."/>
            <person name="Vagvolgyi C."/>
            <person name="Papp T."/>
            <person name="Martin F.M."/>
            <person name="Miettinen O."/>
            <person name="Hibbett D.S."/>
            <person name="Nagy L.G."/>
        </authorList>
    </citation>
    <scope>NUCLEOTIDE SEQUENCE [LARGE SCALE GENOMIC DNA]</scope>
    <source>
        <strain evidence="2 3">CBS 309.79</strain>
    </source>
</reference>
<evidence type="ECO:0000313" key="2">
    <source>
        <dbReference type="EMBL" id="TFL01006.1"/>
    </source>
</evidence>
<feature type="region of interest" description="Disordered" evidence="1">
    <location>
        <begin position="43"/>
        <end position="64"/>
    </location>
</feature>
<name>A0A5C3QG76_9AGAR</name>
<sequence length="64" mass="7199">MLSDLLFILDFLLLQFSLQVAWFSSLLLRVASSVFSFSRYSCKNGTHSPPPPDCSIPTHPRGEK</sequence>
<dbReference type="Proteomes" id="UP000305067">
    <property type="component" value="Unassembled WGS sequence"/>
</dbReference>
<organism evidence="2 3">
    <name type="scientific">Pterulicium gracile</name>
    <dbReference type="NCBI Taxonomy" id="1884261"/>
    <lineage>
        <taxon>Eukaryota</taxon>
        <taxon>Fungi</taxon>
        <taxon>Dikarya</taxon>
        <taxon>Basidiomycota</taxon>
        <taxon>Agaricomycotina</taxon>
        <taxon>Agaricomycetes</taxon>
        <taxon>Agaricomycetidae</taxon>
        <taxon>Agaricales</taxon>
        <taxon>Pleurotineae</taxon>
        <taxon>Pterulaceae</taxon>
        <taxon>Pterulicium</taxon>
    </lineage>
</organism>